<dbReference type="RefSeq" id="WP_250861326.1">
    <property type="nucleotide sequence ID" value="NZ_JAGSOJ010000005.1"/>
</dbReference>
<evidence type="ECO:0000313" key="2">
    <source>
        <dbReference type="EMBL" id="MCM1992160.1"/>
    </source>
</evidence>
<gene>
    <name evidence="2" type="ORF">KDK92_20760</name>
</gene>
<dbReference type="AlphaFoldDB" id="A0A9J6PA88"/>
<keyword evidence="3" id="KW-1185">Reference proteome</keyword>
<sequence>MNDYIIKTDRLGLRKWETEDLVPFAEMNSNPKIMEFFPNTLNKEESDAFANRIISHFNTNEFGLYAVDELSSGEFIGFIGLSIPTFESNFTPCVEIGWRIAHKHWGKGYAPEGANACIKYAFETLNIPEIVSFTATINHKSIRVMEKVGMHYYGTFNHPKVDINSVLCEHVLYKIEK</sequence>
<reference evidence="2" key="2">
    <citation type="submission" date="2021-04" db="EMBL/GenBank/DDBJ databases">
        <authorList>
            <person name="Dong X."/>
        </authorList>
    </citation>
    <scope>NUCLEOTIDE SEQUENCE</scope>
    <source>
        <strain evidence="2">ZWT</strain>
    </source>
</reference>
<comment type="caution">
    <text evidence="2">The sequence shown here is derived from an EMBL/GenBank/DDBJ whole genome shotgun (WGS) entry which is preliminary data.</text>
</comment>
<dbReference type="PANTHER" id="PTHR43792:SF1">
    <property type="entry name" value="N-ACETYLTRANSFERASE DOMAIN-CONTAINING PROTEIN"/>
    <property type="match status" value="1"/>
</dbReference>
<dbReference type="InterPro" id="IPR016181">
    <property type="entry name" value="Acyl_CoA_acyltransferase"/>
</dbReference>
<dbReference type="Gene3D" id="3.40.630.30">
    <property type="match status" value="1"/>
</dbReference>
<name>A0A9J6PA88_9CLOT</name>
<protein>
    <submittedName>
        <fullName evidence="2">GNAT family N-acetyltransferase</fullName>
    </submittedName>
</protein>
<dbReference type="InterPro" id="IPR051531">
    <property type="entry name" value="N-acetyltransferase"/>
</dbReference>
<dbReference type="GO" id="GO:0016747">
    <property type="term" value="F:acyltransferase activity, transferring groups other than amino-acyl groups"/>
    <property type="evidence" value="ECO:0007669"/>
    <property type="project" value="InterPro"/>
</dbReference>
<dbReference type="PROSITE" id="PS51186">
    <property type="entry name" value="GNAT"/>
    <property type="match status" value="1"/>
</dbReference>
<dbReference type="InterPro" id="IPR000182">
    <property type="entry name" value="GNAT_dom"/>
</dbReference>
<proteinExistence type="predicted"/>
<evidence type="ECO:0000313" key="3">
    <source>
        <dbReference type="Proteomes" id="UP001056429"/>
    </source>
</evidence>
<dbReference type="PANTHER" id="PTHR43792">
    <property type="entry name" value="GNAT FAMILY, PUTATIVE (AFU_ORTHOLOGUE AFUA_3G00765)-RELATED-RELATED"/>
    <property type="match status" value="1"/>
</dbReference>
<accession>A0A9J6PA88</accession>
<dbReference type="Proteomes" id="UP001056429">
    <property type="component" value="Unassembled WGS sequence"/>
</dbReference>
<organism evidence="2 3">
    <name type="scientific">Oceanirhabdus seepicola</name>
    <dbReference type="NCBI Taxonomy" id="2828781"/>
    <lineage>
        <taxon>Bacteria</taxon>
        <taxon>Bacillati</taxon>
        <taxon>Bacillota</taxon>
        <taxon>Clostridia</taxon>
        <taxon>Eubacteriales</taxon>
        <taxon>Clostridiaceae</taxon>
        <taxon>Oceanirhabdus</taxon>
    </lineage>
</organism>
<dbReference type="SUPFAM" id="SSF55729">
    <property type="entry name" value="Acyl-CoA N-acyltransferases (Nat)"/>
    <property type="match status" value="1"/>
</dbReference>
<dbReference type="EMBL" id="JAGSOJ010000005">
    <property type="protein sequence ID" value="MCM1992160.1"/>
    <property type="molecule type" value="Genomic_DNA"/>
</dbReference>
<dbReference type="Pfam" id="PF13302">
    <property type="entry name" value="Acetyltransf_3"/>
    <property type="match status" value="1"/>
</dbReference>
<evidence type="ECO:0000259" key="1">
    <source>
        <dbReference type="PROSITE" id="PS51186"/>
    </source>
</evidence>
<reference evidence="2" key="1">
    <citation type="journal article" date="2021" name="mSystems">
        <title>Bacteria and Archaea Synergistically Convert Glycine Betaine to Biogenic Methane in the Formosa Cold Seep of the South China Sea.</title>
        <authorList>
            <person name="Li L."/>
            <person name="Zhang W."/>
            <person name="Zhang S."/>
            <person name="Song L."/>
            <person name="Sun Q."/>
            <person name="Zhang H."/>
            <person name="Xiang H."/>
            <person name="Dong X."/>
        </authorList>
    </citation>
    <scope>NUCLEOTIDE SEQUENCE</scope>
    <source>
        <strain evidence="2">ZWT</strain>
    </source>
</reference>
<feature type="domain" description="N-acetyltransferase" evidence="1">
    <location>
        <begin position="11"/>
        <end position="177"/>
    </location>
</feature>